<comment type="caution">
    <text evidence="5">The sequence shown here is derived from an EMBL/GenBank/DDBJ whole genome shotgun (WGS) entry which is preliminary data.</text>
</comment>
<dbReference type="AlphaFoldDB" id="A0A2T0GSE3"/>
<comment type="subcellular location">
    <subcellularLocation>
        <location evidence="1">Membrane</location>
    </subcellularLocation>
</comment>
<feature type="compositionally biased region" description="Basic and acidic residues" evidence="3">
    <location>
        <begin position="137"/>
        <end position="148"/>
    </location>
</feature>
<gene>
    <name evidence="5" type="ORF">CEP50_17655</name>
</gene>
<keyword evidence="6" id="KW-1185">Reference proteome</keyword>
<dbReference type="Proteomes" id="UP000239352">
    <property type="component" value="Unassembled WGS sequence"/>
</dbReference>
<feature type="compositionally biased region" description="Basic and acidic residues" evidence="3">
    <location>
        <begin position="117"/>
        <end position="127"/>
    </location>
</feature>
<name>A0A2T0GSE3_ACTMO</name>
<dbReference type="RefSeq" id="WP_106115054.1">
    <property type="nucleotide sequence ID" value="NZ_PVSR01000045.1"/>
</dbReference>
<evidence type="ECO:0000256" key="1">
    <source>
        <dbReference type="ARBA" id="ARBA00004370"/>
    </source>
</evidence>
<feature type="compositionally biased region" description="Acidic residues" evidence="3">
    <location>
        <begin position="75"/>
        <end position="84"/>
    </location>
</feature>
<feature type="compositionally biased region" description="Basic residues" evidence="3">
    <location>
        <begin position="17"/>
        <end position="28"/>
    </location>
</feature>
<dbReference type="PANTHER" id="PTHR37042:SF4">
    <property type="entry name" value="OUTER MEMBRANE PROTEIN RV1973"/>
    <property type="match status" value="1"/>
</dbReference>
<dbReference type="GO" id="GO:0016020">
    <property type="term" value="C:membrane"/>
    <property type="evidence" value="ECO:0007669"/>
    <property type="project" value="UniProtKB-SubCell"/>
</dbReference>
<evidence type="ECO:0000256" key="4">
    <source>
        <dbReference type="SAM" id="Phobius"/>
    </source>
</evidence>
<evidence type="ECO:0000313" key="6">
    <source>
        <dbReference type="Proteomes" id="UP000239352"/>
    </source>
</evidence>
<reference evidence="5 6" key="1">
    <citation type="submission" date="2018-03" db="EMBL/GenBank/DDBJ databases">
        <title>Actinopolyspora mortivallis from Sahara, screening for active biomolecules.</title>
        <authorList>
            <person name="Selama O."/>
            <person name="Wellington E.M.H."/>
            <person name="Hacene H."/>
        </authorList>
    </citation>
    <scope>NUCLEOTIDE SEQUENCE [LARGE SCALE GENOMIC DNA]</scope>
    <source>
        <strain evidence="5 6">M5A</strain>
    </source>
</reference>
<keyword evidence="4" id="KW-1133">Transmembrane helix</keyword>
<organism evidence="5 6">
    <name type="scientific">Actinopolyspora mortivallis</name>
    <dbReference type="NCBI Taxonomy" id="33906"/>
    <lineage>
        <taxon>Bacteria</taxon>
        <taxon>Bacillati</taxon>
        <taxon>Actinomycetota</taxon>
        <taxon>Actinomycetes</taxon>
        <taxon>Actinopolysporales</taxon>
        <taxon>Actinopolysporaceae</taxon>
        <taxon>Actinopolyspora</taxon>
    </lineage>
</organism>
<feature type="compositionally biased region" description="Basic and acidic residues" evidence="3">
    <location>
        <begin position="88"/>
        <end position="102"/>
    </location>
</feature>
<dbReference type="STRING" id="1050202.GCA_000384035_00206"/>
<feature type="transmembrane region" description="Helical" evidence="4">
    <location>
        <begin position="158"/>
        <end position="179"/>
    </location>
</feature>
<feature type="region of interest" description="Disordered" evidence="3">
    <location>
        <begin position="1"/>
        <end position="156"/>
    </location>
</feature>
<sequence length="325" mass="35041">MNVPRRAARSRGDAPSRKPRVAGTRKRAPAREEEVDAREDGVSPAERDTAPEGERDTDIPERHRPDTETPTGTEDTGEPGDTAEEGTSAEHARDSSGREEPAGRVGEAVSAPSGTAEHPETDTRPAEDTATETTEDAAARPAEDDSGRRGWFSPSSRPTTVAGVLLVLALGVGGLAYWFHERAHSLRHEGPAANEALVDEAATSEVKGRISTAVEKLFSYDYSNVEKTDKAAEQFLTGEAVEQYDTMFETVREQAPEQKMVLTSTVTNAGVTLLQDDRAEVLLFVNQDATSTANGKSGVYPAQLTVRAEKRDGTWKITDMSQFSG</sequence>
<dbReference type="EMBL" id="PVSR01000045">
    <property type="protein sequence ID" value="PRW62020.1"/>
    <property type="molecule type" value="Genomic_DNA"/>
</dbReference>
<evidence type="ECO:0000256" key="3">
    <source>
        <dbReference type="SAM" id="MobiDB-lite"/>
    </source>
</evidence>
<evidence type="ECO:0000256" key="2">
    <source>
        <dbReference type="ARBA" id="ARBA00023136"/>
    </source>
</evidence>
<evidence type="ECO:0000313" key="5">
    <source>
        <dbReference type="EMBL" id="PRW62020.1"/>
    </source>
</evidence>
<keyword evidence="2 4" id="KW-0472">Membrane</keyword>
<dbReference type="PANTHER" id="PTHR37042">
    <property type="entry name" value="OUTER MEMBRANE PROTEIN RV1973"/>
    <property type="match status" value="1"/>
</dbReference>
<proteinExistence type="predicted"/>
<keyword evidence="4" id="KW-0812">Transmembrane</keyword>
<accession>A0A2T0GSE3</accession>
<protein>
    <recommendedName>
        <fullName evidence="7">Mce-associated membrane protein</fullName>
    </recommendedName>
</protein>
<feature type="compositionally biased region" description="Basic and acidic residues" evidence="3">
    <location>
        <begin position="38"/>
        <end position="67"/>
    </location>
</feature>
<dbReference type="InParanoid" id="A0A2T0GSE3"/>
<evidence type="ECO:0008006" key="7">
    <source>
        <dbReference type="Google" id="ProtNLM"/>
    </source>
</evidence>